<accession>A0ABR0B8L5</accession>
<organism evidence="2 3">
    <name type="scientific">Daphnia magna</name>
    <dbReference type="NCBI Taxonomy" id="35525"/>
    <lineage>
        <taxon>Eukaryota</taxon>
        <taxon>Metazoa</taxon>
        <taxon>Ecdysozoa</taxon>
        <taxon>Arthropoda</taxon>
        <taxon>Crustacea</taxon>
        <taxon>Branchiopoda</taxon>
        <taxon>Diplostraca</taxon>
        <taxon>Cladocera</taxon>
        <taxon>Anomopoda</taxon>
        <taxon>Daphniidae</taxon>
        <taxon>Daphnia</taxon>
    </lineage>
</organism>
<evidence type="ECO:0008006" key="4">
    <source>
        <dbReference type="Google" id="ProtNLM"/>
    </source>
</evidence>
<feature type="region of interest" description="Disordered" evidence="1">
    <location>
        <begin position="138"/>
        <end position="175"/>
    </location>
</feature>
<sequence>MGKSLEGVVLTLERDEDAVGGDERIQREKSQRRRAIEEDVIVVATDRIEERLEARGAIVGVDQFELGGDEILGRRREKEVRDLGREDRVLQRRLADHRVVDGQFAGAGAHTDAGAGVPLGVEIDEERAFLRCGDGGGEVDGGGRLADSPLLVDDRDDLTSAHGGRNAPSRAAANGAPFSANSVEISMARRRPEKSTRHFWRRRSVRLRVCPDVGQTPTSGPNDENRTYLADPARPRPSRRSRCAGAGEGPRALLRTRPDGTDPCAGQGHRVPSQDALTPASAEAARFAPPRRALRSVPIPHATNLEHIMGMPKNYRSIEEFEREELRPGFKAGYNFEDLMQDTHQEGSDLLFDDTFDAYDPDNFAFED</sequence>
<feature type="region of interest" description="Disordered" evidence="1">
    <location>
        <begin position="211"/>
        <end position="283"/>
    </location>
</feature>
<dbReference type="EMBL" id="JAOYFB010000041">
    <property type="protein sequence ID" value="KAK4044932.1"/>
    <property type="molecule type" value="Genomic_DNA"/>
</dbReference>
<comment type="caution">
    <text evidence="2">The sequence shown here is derived from an EMBL/GenBank/DDBJ whole genome shotgun (WGS) entry which is preliminary data.</text>
</comment>
<name>A0ABR0B8L5_9CRUS</name>
<evidence type="ECO:0000313" key="3">
    <source>
        <dbReference type="Proteomes" id="UP001234178"/>
    </source>
</evidence>
<reference evidence="2 3" key="1">
    <citation type="journal article" date="2023" name="Nucleic Acids Res.">
        <title>The hologenome of Daphnia magna reveals possible DNA methylation and microbiome-mediated evolution of the host genome.</title>
        <authorList>
            <person name="Chaturvedi A."/>
            <person name="Li X."/>
            <person name="Dhandapani V."/>
            <person name="Marshall H."/>
            <person name="Kissane S."/>
            <person name="Cuenca-Cambronero M."/>
            <person name="Asole G."/>
            <person name="Calvet F."/>
            <person name="Ruiz-Romero M."/>
            <person name="Marangio P."/>
            <person name="Guigo R."/>
            <person name="Rago D."/>
            <person name="Mirbahai L."/>
            <person name="Eastwood N."/>
            <person name="Colbourne J.K."/>
            <person name="Zhou J."/>
            <person name="Mallon E."/>
            <person name="Orsini L."/>
        </authorList>
    </citation>
    <scope>NUCLEOTIDE SEQUENCE [LARGE SCALE GENOMIC DNA]</scope>
    <source>
        <strain evidence="2">LRV0_1</strain>
    </source>
</reference>
<keyword evidence="3" id="KW-1185">Reference proteome</keyword>
<protein>
    <recommendedName>
        <fullName evidence="4">AGC-kinase C-terminal domain-containing protein</fullName>
    </recommendedName>
</protein>
<evidence type="ECO:0000256" key="1">
    <source>
        <dbReference type="SAM" id="MobiDB-lite"/>
    </source>
</evidence>
<evidence type="ECO:0000313" key="2">
    <source>
        <dbReference type="EMBL" id="KAK4044932.1"/>
    </source>
</evidence>
<dbReference type="Proteomes" id="UP001234178">
    <property type="component" value="Unassembled WGS sequence"/>
</dbReference>
<proteinExistence type="predicted"/>
<gene>
    <name evidence="2" type="ORF">OUZ56_032338</name>
</gene>